<keyword evidence="4 5" id="KW-0067">ATP-binding</keyword>
<evidence type="ECO:0000313" key="9">
    <source>
        <dbReference type="Proteomes" id="UP001220962"/>
    </source>
</evidence>
<dbReference type="RefSeq" id="WP_249436059.1">
    <property type="nucleotide sequence ID" value="NZ_CP118102.1"/>
</dbReference>
<reference evidence="7 10" key="1">
    <citation type="submission" date="2023-02" db="EMBL/GenBank/DDBJ databases">
        <title>Pathogen: clinical or host-associated sample.</title>
        <authorList>
            <person name="Hergert J."/>
            <person name="Casey R."/>
            <person name="Wagner J."/>
            <person name="Young E.L."/>
            <person name="Oakeson K.F."/>
        </authorList>
    </citation>
    <scope>NUCLEOTIDE SEQUENCE</scope>
    <source>
        <strain evidence="8 10">2022CK-00829</strain>
        <strain evidence="7">2022CK-00830</strain>
        <plasmid evidence="7">unnamed1</plasmid>
        <plasmid evidence="8 10">unnamed2</plasmid>
    </source>
</reference>
<keyword evidence="10" id="KW-1185">Reference proteome</keyword>
<dbReference type="Proteomes" id="UP001220962">
    <property type="component" value="Plasmid unnamed1"/>
</dbReference>
<evidence type="ECO:0000313" key="7">
    <source>
        <dbReference type="EMBL" id="WDH85427.1"/>
    </source>
</evidence>
<dbReference type="GO" id="GO:0000725">
    <property type="term" value="P:recombinational repair"/>
    <property type="evidence" value="ECO:0007669"/>
    <property type="project" value="TreeGrafter"/>
</dbReference>
<dbReference type="GO" id="GO:0016787">
    <property type="term" value="F:hydrolase activity"/>
    <property type="evidence" value="ECO:0007669"/>
    <property type="project" value="UniProtKB-UniRule"/>
</dbReference>
<evidence type="ECO:0000259" key="6">
    <source>
        <dbReference type="PROSITE" id="PS51198"/>
    </source>
</evidence>
<proteinExistence type="predicted"/>
<geneLocation type="plasmid" evidence="8 10">
    <name>unnamed2</name>
</geneLocation>
<evidence type="ECO:0000256" key="1">
    <source>
        <dbReference type="ARBA" id="ARBA00022741"/>
    </source>
</evidence>
<evidence type="ECO:0000256" key="3">
    <source>
        <dbReference type="ARBA" id="ARBA00022806"/>
    </source>
</evidence>
<dbReference type="InterPro" id="IPR014016">
    <property type="entry name" value="UvrD-like_ATP-bd"/>
</dbReference>
<keyword evidence="7" id="KW-0614">Plasmid</keyword>
<keyword evidence="3 5" id="KW-0347">Helicase</keyword>
<dbReference type="GO" id="GO:0005524">
    <property type="term" value="F:ATP binding"/>
    <property type="evidence" value="ECO:0007669"/>
    <property type="project" value="UniProtKB-UniRule"/>
</dbReference>
<name>A0AAX3N739_9BACL</name>
<dbReference type="EMBL" id="CP118110">
    <property type="protein sequence ID" value="WDI05391.1"/>
    <property type="molecule type" value="Genomic_DNA"/>
</dbReference>
<keyword evidence="1 5" id="KW-0547">Nucleotide-binding</keyword>
<dbReference type="EMBL" id="CP118102">
    <property type="protein sequence ID" value="WDH85427.1"/>
    <property type="molecule type" value="Genomic_DNA"/>
</dbReference>
<dbReference type="Pfam" id="PF13245">
    <property type="entry name" value="AAA_19"/>
    <property type="match status" value="1"/>
</dbReference>
<feature type="binding site" evidence="5">
    <location>
        <begin position="21"/>
        <end position="28"/>
    </location>
    <ligand>
        <name>ATP</name>
        <dbReference type="ChEBI" id="CHEBI:30616"/>
    </ligand>
</feature>
<evidence type="ECO:0000256" key="4">
    <source>
        <dbReference type="ARBA" id="ARBA00022840"/>
    </source>
</evidence>
<evidence type="ECO:0000256" key="5">
    <source>
        <dbReference type="PROSITE-ProRule" id="PRU00560"/>
    </source>
</evidence>
<geneLocation type="plasmid" evidence="7 9">
    <name>unnamed1</name>
</geneLocation>
<evidence type="ECO:0000313" key="10">
    <source>
        <dbReference type="Proteomes" id="UP001221519"/>
    </source>
</evidence>
<accession>A0AAX3N739</accession>
<dbReference type="InterPro" id="IPR027417">
    <property type="entry name" value="P-loop_NTPase"/>
</dbReference>
<dbReference type="Proteomes" id="UP001221519">
    <property type="component" value="Plasmid unnamed2"/>
</dbReference>
<protein>
    <submittedName>
        <fullName evidence="7">UvrD-helicase domain-containing protein</fullName>
    </submittedName>
</protein>
<evidence type="ECO:0000313" key="8">
    <source>
        <dbReference type="EMBL" id="WDI05391.1"/>
    </source>
</evidence>
<feature type="domain" description="UvrD-like helicase ATP-binding" evidence="6">
    <location>
        <begin position="1"/>
        <end position="233"/>
    </location>
</feature>
<dbReference type="GO" id="GO:0005829">
    <property type="term" value="C:cytosol"/>
    <property type="evidence" value="ECO:0007669"/>
    <property type="project" value="TreeGrafter"/>
</dbReference>
<dbReference type="PANTHER" id="PTHR11070:SF67">
    <property type="entry name" value="DNA 3'-5' HELICASE"/>
    <property type="match status" value="1"/>
</dbReference>
<dbReference type="GO" id="GO:0003677">
    <property type="term" value="F:DNA binding"/>
    <property type="evidence" value="ECO:0007669"/>
    <property type="project" value="InterPro"/>
</dbReference>
<dbReference type="PROSITE" id="PS51198">
    <property type="entry name" value="UVRD_HELICASE_ATP_BIND"/>
    <property type="match status" value="1"/>
</dbReference>
<evidence type="ECO:0000256" key="2">
    <source>
        <dbReference type="ARBA" id="ARBA00022801"/>
    </source>
</evidence>
<dbReference type="AlphaFoldDB" id="A0AAX3N739"/>
<dbReference type="GO" id="GO:0043138">
    <property type="term" value="F:3'-5' DNA helicase activity"/>
    <property type="evidence" value="ECO:0007669"/>
    <property type="project" value="TreeGrafter"/>
</dbReference>
<sequence>MVDQEARDKILEDDNSILVSASAGSGKTTIMVQKMGIELSKITDHKTIAAITFTVKATEEIKRKAQQSIKKPFVVMTNDSFIENEITRPFLKDAFGSEYSEDYSVEYGNRYKFTVASEGLMQIKQRKILGTFFDNKKNFKFKLALAIISKSVAAQEYIKSKYATIFIDEYQDSDQDMHRFFMYLKNELKIKIFIVGDAKQAIYMWRGAMSNIFELLSKERFSCYELVTNFRCHKDIENYANIFHNPQYFNIQKDTVHNVILKNYQSRYINEFPESFTQLIDDDFIDLNKEIAIISNINRDAKKIAELLNEKGFDFVFVPKTPIDEGLPNGFLLKELAMFTKNTAYTIYDFMEKVGGEERSQRRVEINKIIGDLKNKDNLIKSKIGEIINNLGVFLGLSIGIDEVTKFYESVSDPQFDMAFQMRDKKHKVMTVFGSKGLEFDQVISFTRYYEIYNNTNMQNHYVCVTRAKEKFVMFVDDVNYHKHVLSSATKHGLTNAEKLFKYIE</sequence>
<dbReference type="PANTHER" id="PTHR11070">
    <property type="entry name" value="UVRD / RECB / PCRA DNA HELICASE FAMILY MEMBER"/>
    <property type="match status" value="1"/>
</dbReference>
<organism evidence="7 9">
    <name type="scientific">Paenibacillus urinalis</name>
    <dbReference type="NCBI Taxonomy" id="521520"/>
    <lineage>
        <taxon>Bacteria</taxon>
        <taxon>Bacillati</taxon>
        <taxon>Bacillota</taxon>
        <taxon>Bacilli</taxon>
        <taxon>Bacillales</taxon>
        <taxon>Paenibacillaceae</taxon>
        <taxon>Paenibacillus</taxon>
    </lineage>
</organism>
<dbReference type="SUPFAM" id="SSF52540">
    <property type="entry name" value="P-loop containing nucleoside triphosphate hydrolases"/>
    <property type="match status" value="1"/>
</dbReference>
<dbReference type="Gene3D" id="3.40.50.300">
    <property type="entry name" value="P-loop containing nucleotide triphosphate hydrolases"/>
    <property type="match status" value="2"/>
</dbReference>
<gene>
    <name evidence="7" type="ORF">PUW23_25660</name>
    <name evidence="8" type="ORF">PUW25_26730</name>
</gene>
<dbReference type="InterPro" id="IPR000212">
    <property type="entry name" value="DNA_helicase_UvrD/REP"/>
</dbReference>
<keyword evidence="2 5" id="KW-0378">Hydrolase</keyword>